<keyword evidence="1" id="KW-0472">Membrane</keyword>
<dbReference type="Pfam" id="PF26604">
    <property type="entry name" value="CBU_0592"/>
    <property type="match status" value="1"/>
</dbReference>
<evidence type="ECO:0000313" key="3">
    <source>
        <dbReference type="EMBL" id="GGK88624.1"/>
    </source>
</evidence>
<feature type="transmembrane region" description="Helical" evidence="1">
    <location>
        <begin position="62"/>
        <end position="78"/>
    </location>
</feature>
<dbReference type="Proteomes" id="UP000645217">
    <property type="component" value="Unassembled WGS sequence"/>
</dbReference>
<keyword evidence="4" id="KW-1185">Reference proteome</keyword>
<dbReference type="NCBIfam" id="NF047864">
    <property type="entry name" value="CBU_0592_membra"/>
    <property type="match status" value="1"/>
</dbReference>
<reference evidence="3" key="1">
    <citation type="journal article" date="2014" name="Int. J. Syst. Evol. Microbiol.">
        <title>Complete genome sequence of Corynebacterium casei LMG S-19264T (=DSM 44701T), isolated from a smear-ripened cheese.</title>
        <authorList>
            <consortium name="US DOE Joint Genome Institute (JGI-PGF)"/>
            <person name="Walter F."/>
            <person name="Albersmeier A."/>
            <person name="Kalinowski J."/>
            <person name="Ruckert C."/>
        </authorList>
    </citation>
    <scope>NUCLEOTIDE SEQUENCE</scope>
    <source>
        <strain evidence="3">JCM 13064</strain>
    </source>
</reference>
<dbReference type="EMBL" id="BMNT01000017">
    <property type="protein sequence ID" value="GGK88624.1"/>
    <property type="molecule type" value="Genomic_DNA"/>
</dbReference>
<comment type="caution">
    <text evidence="3">The sequence shown here is derived from an EMBL/GenBank/DDBJ whole genome shotgun (WGS) entry which is preliminary data.</text>
</comment>
<feature type="transmembrane region" description="Helical" evidence="1">
    <location>
        <begin position="37"/>
        <end position="56"/>
    </location>
</feature>
<evidence type="ECO:0000256" key="1">
    <source>
        <dbReference type="SAM" id="Phobius"/>
    </source>
</evidence>
<accession>A0A917R4N5</accession>
<proteinExistence type="predicted"/>
<dbReference type="AlphaFoldDB" id="A0A917R4N5"/>
<feature type="transmembrane region" description="Helical" evidence="1">
    <location>
        <begin position="6"/>
        <end position="25"/>
    </location>
</feature>
<dbReference type="RefSeq" id="WP_189163993.1">
    <property type="nucleotide sequence ID" value="NZ_BMNT01000017.1"/>
</dbReference>
<keyword evidence="1" id="KW-0812">Transmembrane</keyword>
<organism evidence="3 4">
    <name type="scientific">Sphaerisporangium melleum</name>
    <dbReference type="NCBI Taxonomy" id="321316"/>
    <lineage>
        <taxon>Bacteria</taxon>
        <taxon>Bacillati</taxon>
        <taxon>Actinomycetota</taxon>
        <taxon>Actinomycetes</taxon>
        <taxon>Streptosporangiales</taxon>
        <taxon>Streptosporangiaceae</taxon>
        <taxon>Sphaerisporangium</taxon>
    </lineage>
</organism>
<keyword evidence="1" id="KW-1133">Transmembrane helix</keyword>
<sequence>MPLLVDILGMIGAGVLLYAYAMLSMRKMPGDGLAYQLLNLGGATALMINSAFHFAWPSALLNLVWCGIGILAVYRLVVARSWKRQL</sequence>
<feature type="domain" description="CBU-0592-like" evidence="2">
    <location>
        <begin position="5"/>
        <end position="80"/>
    </location>
</feature>
<evidence type="ECO:0000313" key="4">
    <source>
        <dbReference type="Proteomes" id="UP000645217"/>
    </source>
</evidence>
<name>A0A917R4N5_9ACTN</name>
<dbReference type="InterPro" id="IPR058058">
    <property type="entry name" value="CBU_0592-like"/>
</dbReference>
<reference evidence="3" key="2">
    <citation type="submission" date="2020-09" db="EMBL/GenBank/DDBJ databases">
        <authorList>
            <person name="Sun Q."/>
            <person name="Ohkuma M."/>
        </authorList>
    </citation>
    <scope>NUCLEOTIDE SEQUENCE</scope>
    <source>
        <strain evidence="3">JCM 13064</strain>
    </source>
</reference>
<gene>
    <name evidence="3" type="ORF">GCM10007964_34110</name>
</gene>
<evidence type="ECO:0000259" key="2">
    <source>
        <dbReference type="Pfam" id="PF26604"/>
    </source>
</evidence>
<protein>
    <recommendedName>
        <fullName evidence="2">CBU-0592-like domain-containing protein</fullName>
    </recommendedName>
</protein>